<dbReference type="OrthoDB" id="3199411at2"/>
<evidence type="ECO:0000313" key="5">
    <source>
        <dbReference type="Proteomes" id="UP000253303"/>
    </source>
</evidence>
<accession>A0A366LTL5</accession>
<evidence type="ECO:0000259" key="2">
    <source>
        <dbReference type="Pfam" id="PF13111"/>
    </source>
</evidence>
<dbReference type="Pfam" id="PF13032">
    <property type="entry name" value="RNaseH_pPIWI_RE"/>
    <property type="match status" value="1"/>
</dbReference>
<comment type="caution">
    <text evidence="4">The sequence shown here is derived from an EMBL/GenBank/DDBJ whole genome shotgun (WGS) entry which is preliminary data.</text>
</comment>
<organism evidence="4 5">
    <name type="scientific">Spongiactinospora rosea</name>
    <dbReference type="NCBI Taxonomy" id="2248750"/>
    <lineage>
        <taxon>Bacteria</taxon>
        <taxon>Bacillati</taxon>
        <taxon>Actinomycetota</taxon>
        <taxon>Actinomycetes</taxon>
        <taxon>Streptosporangiales</taxon>
        <taxon>Streptosporangiaceae</taxon>
        <taxon>Spongiactinospora</taxon>
    </lineage>
</organism>
<gene>
    <name evidence="4" type="ORF">DP939_25280</name>
</gene>
<dbReference type="InterPro" id="IPR024996">
    <property type="entry name" value="RNaseH_pPIWI_RE"/>
</dbReference>
<evidence type="ECO:0008006" key="6">
    <source>
        <dbReference type="Google" id="ProtNLM"/>
    </source>
</evidence>
<proteinExistence type="predicted"/>
<dbReference type="InterPro" id="IPR025085">
    <property type="entry name" value="pPIWI_RE_X"/>
</dbReference>
<dbReference type="Proteomes" id="UP000253303">
    <property type="component" value="Unassembled WGS sequence"/>
</dbReference>
<dbReference type="AlphaFoldDB" id="A0A366LTL5"/>
<evidence type="ECO:0000259" key="1">
    <source>
        <dbReference type="Pfam" id="PF13032"/>
    </source>
</evidence>
<dbReference type="Pfam" id="PF13111">
    <property type="entry name" value="pPIWI_RE_X"/>
    <property type="match status" value="1"/>
</dbReference>
<reference evidence="4 5" key="1">
    <citation type="submission" date="2018-06" db="EMBL/GenBank/DDBJ databases">
        <title>Sphaerisporangium craniellae sp. nov., isolated from a marine sponge in the South China Sea.</title>
        <authorList>
            <person name="Li L."/>
        </authorList>
    </citation>
    <scope>NUCLEOTIDE SEQUENCE [LARGE SCALE GENOMIC DNA]</scope>
    <source>
        <strain evidence="4 5">LHW63015</strain>
    </source>
</reference>
<name>A0A366LTL5_9ACTN</name>
<evidence type="ECO:0000313" key="4">
    <source>
        <dbReference type="EMBL" id="RBQ17261.1"/>
    </source>
</evidence>
<dbReference type="Pfam" id="PF18157">
    <property type="entry name" value="MID_pPIWI_RE"/>
    <property type="match status" value="1"/>
</dbReference>
<feature type="domain" description="pPIWI-RE RNaseH" evidence="1">
    <location>
        <begin position="606"/>
        <end position="858"/>
    </location>
</feature>
<feature type="domain" description="Prokaryotic pPIWI-RE MID" evidence="3">
    <location>
        <begin position="473"/>
        <end position="586"/>
    </location>
</feature>
<sequence>MPRYDHLRLIAYEITSGASLPVTCLTARFPRLWLRRIRSQAPYGDDRKLPTWSLVELLNTLDPNIIHVASNVDDEYWLISHARVDRQVIRTAVAVWASTRVTSARPDLDWFDLLDDEELDWRSAELDLLASRTHPNGTAKPDPAVFRMLPGYLAGLVAAAGMQIRGEHRSFILGPVDNSGHRSAIWWPPERLDDPKLGAGLWAPKIDFHVETVPTHGRARVHAELSTVRFPLQPVRYVPARGGRSPSMTLWLLAGSGYLRAAEQPTLVSASIGRRRFDDGYRWAWNPGLAQALAHLTHHTFPDPHDVIIAPAAYINQPVSAYALYSTGTKLSAPNDEDADDKTSKSVLHAAKTGFLPIDHYDLHVSMGKILEPLGIVAVPDLQEAKTAMPRLFRPDADTQASYTLELWTESPVTRQAILAAITQGLGYNETTPTTRTADDGEVIETRAFNGPCNLTVELRHQRDMAAGIPRPAKGERQGTQAARRIKHIEQVIGRSVDRRAAIVEIRTPAYFEAINKDDPYSVLKQAFPPLNRRLQCIHPINHYVPKPDAKVVKKTLPGTQFTLGDIHRATAAVQDALRSLGRVGVLPGPPGITGDFELIGIWLETHNGADIPIVVRITSDGTATAQLATGDGTEELPYADLPFALTAGQGRLPRPKDGNFRIRIAEFLIAALGIDQATHDRAVFIRTSTFRTRGWDWLQDQHLTPNSLVLPGRNPAEDTVEYLLPAKCPGLRVIRIRERDSQEEVPRGLGVKEEAYGRTSGVYPCNDHVFYAVNPRSDQMQTPLTVTKLDPDQARNALKQGSNPNPIEIVTAFLQPGDDRRDWATYTQALRRAALHTDIASTLPLPLHLPSLADEYLI</sequence>
<feature type="domain" description="pPIWI-RE module N-terminal" evidence="2">
    <location>
        <begin position="11"/>
        <end position="387"/>
    </location>
</feature>
<protein>
    <recommendedName>
        <fullName evidence="6">DUF3893 domain-containing protein</fullName>
    </recommendedName>
</protein>
<evidence type="ECO:0000259" key="3">
    <source>
        <dbReference type="Pfam" id="PF18157"/>
    </source>
</evidence>
<dbReference type="InterPro" id="IPR040496">
    <property type="entry name" value="MID_pPIWI_RE"/>
</dbReference>
<dbReference type="EMBL" id="QMEY01000012">
    <property type="protein sequence ID" value="RBQ17261.1"/>
    <property type="molecule type" value="Genomic_DNA"/>
</dbReference>
<keyword evidence="5" id="KW-1185">Reference proteome</keyword>
<dbReference type="RefSeq" id="WP_113983269.1">
    <property type="nucleotide sequence ID" value="NZ_QMEY01000012.1"/>
</dbReference>